<accession>A0AA37SY01</accession>
<dbReference type="AlphaFoldDB" id="A0AA37SY01"/>
<dbReference type="Gene3D" id="3.90.79.10">
    <property type="entry name" value="Nucleoside Triphosphate Pyrophosphohydrolase"/>
    <property type="match status" value="1"/>
</dbReference>
<dbReference type="PANTHER" id="PTHR12992">
    <property type="entry name" value="NUDIX HYDROLASE"/>
    <property type="match status" value="1"/>
</dbReference>
<protein>
    <submittedName>
        <fullName evidence="8">Coenzyme A pyrophosphatase</fullName>
    </submittedName>
</protein>
<keyword evidence="5" id="KW-0460">Magnesium</keyword>
<evidence type="ECO:0000313" key="8">
    <source>
        <dbReference type="EMBL" id="GLR70284.1"/>
    </source>
</evidence>
<dbReference type="Proteomes" id="UP001156601">
    <property type="component" value="Unassembled WGS sequence"/>
</dbReference>
<evidence type="ECO:0000256" key="1">
    <source>
        <dbReference type="ARBA" id="ARBA00001936"/>
    </source>
</evidence>
<dbReference type="SUPFAM" id="SSF55811">
    <property type="entry name" value="Nudix"/>
    <property type="match status" value="1"/>
</dbReference>
<reference evidence="8" key="1">
    <citation type="journal article" date="2014" name="Int. J. Syst. Evol. Microbiol.">
        <title>Complete genome sequence of Corynebacterium casei LMG S-19264T (=DSM 44701T), isolated from a smear-ripened cheese.</title>
        <authorList>
            <consortium name="US DOE Joint Genome Institute (JGI-PGF)"/>
            <person name="Walter F."/>
            <person name="Albersmeier A."/>
            <person name="Kalinowski J."/>
            <person name="Ruckert C."/>
        </authorList>
    </citation>
    <scope>NUCLEOTIDE SEQUENCE</scope>
    <source>
        <strain evidence="8">NBRC 110023</strain>
    </source>
</reference>
<keyword evidence="3" id="KW-0479">Metal-binding</keyword>
<feature type="domain" description="Nudix hydrolase" evidence="7">
    <location>
        <begin position="27"/>
        <end position="164"/>
    </location>
</feature>
<evidence type="ECO:0000256" key="3">
    <source>
        <dbReference type="ARBA" id="ARBA00022723"/>
    </source>
</evidence>
<organism evidence="8 9">
    <name type="scientific">Agaribacter marinus</name>
    <dbReference type="NCBI Taxonomy" id="1431249"/>
    <lineage>
        <taxon>Bacteria</taxon>
        <taxon>Pseudomonadati</taxon>
        <taxon>Pseudomonadota</taxon>
        <taxon>Gammaproteobacteria</taxon>
        <taxon>Alteromonadales</taxon>
        <taxon>Alteromonadaceae</taxon>
        <taxon>Agaribacter</taxon>
    </lineage>
</organism>
<name>A0AA37SY01_9ALTE</name>
<dbReference type="InterPro" id="IPR015797">
    <property type="entry name" value="NUDIX_hydrolase-like_dom_sf"/>
</dbReference>
<evidence type="ECO:0000256" key="5">
    <source>
        <dbReference type="ARBA" id="ARBA00022842"/>
    </source>
</evidence>
<dbReference type="InterPro" id="IPR000086">
    <property type="entry name" value="NUDIX_hydrolase_dom"/>
</dbReference>
<dbReference type="NCBIfam" id="NF007980">
    <property type="entry name" value="PRK10707.1"/>
    <property type="match status" value="1"/>
</dbReference>
<evidence type="ECO:0000259" key="7">
    <source>
        <dbReference type="PROSITE" id="PS51462"/>
    </source>
</evidence>
<evidence type="ECO:0000256" key="2">
    <source>
        <dbReference type="ARBA" id="ARBA00001946"/>
    </source>
</evidence>
<keyword evidence="6" id="KW-0464">Manganese</keyword>
<dbReference type="InterPro" id="IPR045121">
    <property type="entry name" value="CoAse"/>
</dbReference>
<evidence type="ECO:0000256" key="6">
    <source>
        <dbReference type="ARBA" id="ARBA00023211"/>
    </source>
</evidence>
<comment type="cofactor">
    <cofactor evidence="2">
        <name>Mg(2+)</name>
        <dbReference type="ChEBI" id="CHEBI:18420"/>
    </cofactor>
</comment>
<reference evidence="8" key="2">
    <citation type="submission" date="2023-01" db="EMBL/GenBank/DDBJ databases">
        <title>Draft genome sequence of Agaribacter marinus strain NBRC 110023.</title>
        <authorList>
            <person name="Sun Q."/>
            <person name="Mori K."/>
        </authorList>
    </citation>
    <scope>NUCLEOTIDE SEQUENCE</scope>
    <source>
        <strain evidence="8">NBRC 110023</strain>
    </source>
</reference>
<dbReference type="GO" id="GO:0010945">
    <property type="term" value="F:coenzyme A diphosphatase activity"/>
    <property type="evidence" value="ECO:0007669"/>
    <property type="project" value="InterPro"/>
</dbReference>
<evidence type="ECO:0000256" key="4">
    <source>
        <dbReference type="ARBA" id="ARBA00022801"/>
    </source>
</evidence>
<dbReference type="CDD" id="cd03426">
    <property type="entry name" value="NUDIX_CoAse_Nudt7"/>
    <property type="match status" value="1"/>
</dbReference>
<evidence type="ECO:0000313" key="9">
    <source>
        <dbReference type="Proteomes" id="UP001156601"/>
    </source>
</evidence>
<keyword evidence="9" id="KW-1185">Reference proteome</keyword>
<dbReference type="RefSeq" id="WP_284216588.1">
    <property type="nucleotide sequence ID" value="NZ_BSOT01000005.1"/>
</dbReference>
<sequence>MNTNDFIKAFQRPWDYNLHQRSIFPEANRPAAVLLCLNPQDTEPHVIFTERAHHLKHHAGQISFPGGKVENSDKGLEHTACREAEEEIGLSSELINVVGAMPEYKTISGFAVTPIIAYLSSMINIHKDLRLDENEVASVFEVPLSFLLSHENYETKQLTRKNQQTNVHYIKYQQHTIWGATAGMLFQLKEHILHK</sequence>
<dbReference type="PROSITE" id="PS51462">
    <property type="entry name" value="NUDIX"/>
    <property type="match status" value="1"/>
</dbReference>
<gene>
    <name evidence="8" type="ORF">GCM10007852_11920</name>
</gene>
<dbReference type="Pfam" id="PF00293">
    <property type="entry name" value="NUDIX"/>
    <property type="match status" value="1"/>
</dbReference>
<keyword evidence="4" id="KW-0378">Hydrolase</keyword>
<proteinExistence type="predicted"/>
<dbReference type="GO" id="GO:0046872">
    <property type="term" value="F:metal ion binding"/>
    <property type="evidence" value="ECO:0007669"/>
    <property type="project" value="UniProtKB-KW"/>
</dbReference>
<dbReference type="EMBL" id="BSOT01000005">
    <property type="protein sequence ID" value="GLR70284.1"/>
    <property type="molecule type" value="Genomic_DNA"/>
</dbReference>
<comment type="cofactor">
    <cofactor evidence="1">
        <name>Mn(2+)</name>
        <dbReference type="ChEBI" id="CHEBI:29035"/>
    </cofactor>
</comment>
<dbReference type="PANTHER" id="PTHR12992:SF11">
    <property type="entry name" value="MITOCHONDRIAL COENZYME A DIPHOSPHATASE NUDT8"/>
    <property type="match status" value="1"/>
</dbReference>
<comment type="caution">
    <text evidence="8">The sequence shown here is derived from an EMBL/GenBank/DDBJ whole genome shotgun (WGS) entry which is preliminary data.</text>
</comment>